<protein>
    <submittedName>
        <fullName evidence="1">Uncharacterized protein</fullName>
    </submittedName>
</protein>
<comment type="caution">
    <text evidence="1">The sequence shown here is derived from an EMBL/GenBank/DDBJ whole genome shotgun (WGS) entry which is preliminary data.</text>
</comment>
<keyword evidence="2" id="KW-1185">Reference proteome</keyword>
<organism evidence="1 2">
    <name type="scientific">Rubripirellula tenax</name>
    <dbReference type="NCBI Taxonomy" id="2528015"/>
    <lineage>
        <taxon>Bacteria</taxon>
        <taxon>Pseudomonadati</taxon>
        <taxon>Planctomycetota</taxon>
        <taxon>Planctomycetia</taxon>
        <taxon>Pirellulales</taxon>
        <taxon>Pirellulaceae</taxon>
        <taxon>Rubripirellula</taxon>
    </lineage>
</organism>
<name>A0A5C6FI67_9BACT</name>
<accession>A0A5C6FI67</accession>
<sequence length="75" mass="8258">MSAPFCREPALRVLRTKGVGHLFSLIAYRGNSLTRRLCYRISLIRLKLGVNGTGEFQECGQNTTSALPTSKSRGT</sequence>
<evidence type="ECO:0000313" key="1">
    <source>
        <dbReference type="EMBL" id="TWU60590.1"/>
    </source>
</evidence>
<reference evidence="1 2" key="1">
    <citation type="submission" date="2019-02" db="EMBL/GenBank/DDBJ databases">
        <title>Deep-cultivation of Planctomycetes and their phenomic and genomic characterization uncovers novel biology.</title>
        <authorList>
            <person name="Wiegand S."/>
            <person name="Jogler M."/>
            <person name="Boedeker C."/>
            <person name="Pinto D."/>
            <person name="Vollmers J."/>
            <person name="Rivas-Marin E."/>
            <person name="Kohn T."/>
            <person name="Peeters S.H."/>
            <person name="Heuer A."/>
            <person name="Rast P."/>
            <person name="Oberbeckmann S."/>
            <person name="Bunk B."/>
            <person name="Jeske O."/>
            <person name="Meyerdierks A."/>
            <person name="Storesund J.E."/>
            <person name="Kallscheuer N."/>
            <person name="Luecker S."/>
            <person name="Lage O.M."/>
            <person name="Pohl T."/>
            <person name="Merkel B.J."/>
            <person name="Hornburger P."/>
            <person name="Mueller R.-W."/>
            <person name="Bruemmer F."/>
            <person name="Labrenz M."/>
            <person name="Spormann A.M."/>
            <person name="Op Den Camp H."/>
            <person name="Overmann J."/>
            <person name="Amann R."/>
            <person name="Jetten M.S.M."/>
            <person name="Mascher T."/>
            <person name="Medema M.H."/>
            <person name="Devos D.P."/>
            <person name="Kaster A.-K."/>
            <person name="Ovreas L."/>
            <person name="Rohde M."/>
            <person name="Galperin M.Y."/>
            <person name="Jogler C."/>
        </authorList>
    </citation>
    <scope>NUCLEOTIDE SEQUENCE [LARGE SCALE GENOMIC DNA]</scope>
    <source>
        <strain evidence="1 2">Poly51</strain>
    </source>
</reference>
<evidence type="ECO:0000313" key="2">
    <source>
        <dbReference type="Proteomes" id="UP000318288"/>
    </source>
</evidence>
<proteinExistence type="predicted"/>
<dbReference type="AlphaFoldDB" id="A0A5C6FI67"/>
<dbReference type="Proteomes" id="UP000318288">
    <property type="component" value="Unassembled WGS sequence"/>
</dbReference>
<dbReference type="EMBL" id="SJPW01000001">
    <property type="protein sequence ID" value="TWU60590.1"/>
    <property type="molecule type" value="Genomic_DNA"/>
</dbReference>
<gene>
    <name evidence="1" type="ORF">Poly51_08680</name>
</gene>